<sequence length="223" mass="23918">MGKRSSGWGKDGALQGSWCCSGCGLDNWDSRSNCRHCSVRKNFAQALMSKGPAPTWGREKVPTTSKRVAPAHTGVIDVDMAGDVENAPPSKDDVLNKVKNIEFLLKSVSNHSPDLKADLTIKLDEARQELRGTKPLGARLDALKGAIARNEEKLEEANAAVAKAVSHQETVQDKLMELRTARAVVEMDLASGGDVGVEASGAPSATAAVEALMQRINDMQRQQ</sequence>
<dbReference type="PROSITE" id="PS50199">
    <property type="entry name" value="ZF_RANBP2_2"/>
    <property type="match status" value="1"/>
</dbReference>
<keyword evidence="1" id="KW-0479">Metal-binding</keyword>
<accession>A0A813JH94</accession>
<feature type="coiled-coil region" evidence="5">
    <location>
        <begin position="140"/>
        <end position="167"/>
    </location>
</feature>
<evidence type="ECO:0000256" key="3">
    <source>
        <dbReference type="ARBA" id="ARBA00022833"/>
    </source>
</evidence>
<dbReference type="InterPro" id="IPR001876">
    <property type="entry name" value="Znf_RanBP2"/>
</dbReference>
<reference evidence="7" key="1">
    <citation type="submission" date="2021-02" db="EMBL/GenBank/DDBJ databases">
        <authorList>
            <person name="Dougan E. K."/>
            <person name="Rhodes N."/>
            <person name="Thang M."/>
            <person name="Chan C."/>
        </authorList>
    </citation>
    <scope>NUCLEOTIDE SEQUENCE</scope>
</reference>
<evidence type="ECO:0000256" key="5">
    <source>
        <dbReference type="SAM" id="Coils"/>
    </source>
</evidence>
<evidence type="ECO:0000313" key="8">
    <source>
        <dbReference type="Proteomes" id="UP000626109"/>
    </source>
</evidence>
<feature type="domain" description="RanBP2-type" evidence="6">
    <location>
        <begin position="14"/>
        <end position="43"/>
    </location>
</feature>
<keyword evidence="2 4" id="KW-0863">Zinc-finger</keyword>
<proteinExistence type="predicted"/>
<dbReference type="GO" id="GO:0008270">
    <property type="term" value="F:zinc ion binding"/>
    <property type="evidence" value="ECO:0007669"/>
    <property type="project" value="UniProtKB-KW"/>
</dbReference>
<evidence type="ECO:0000259" key="6">
    <source>
        <dbReference type="PROSITE" id="PS50199"/>
    </source>
</evidence>
<gene>
    <name evidence="7" type="ORF">PGLA2088_LOCUS20266</name>
</gene>
<dbReference type="Proteomes" id="UP000626109">
    <property type="component" value="Unassembled WGS sequence"/>
</dbReference>
<evidence type="ECO:0000256" key="1">
    <source>
        <dbReference type="ARBA" id="ARBA00022723"/>
    </source>
</evidence>
<evidence type="ECO:0000256" key="2">
    <source>
        <dbReference type="ARBA" id="ARBA00022771"/>
    </source>
</evidence>
<keyword evidence="3" id="KW-0862">Zinc</keyword>
<protein>
    <recommendedName>
        <fullName evidence="6">RanBP2-type domain-containing protein</fullName>
    </recommendedName>
</protein>
<feature type="non-terminal residue" evidence="7">
    <location>
        <position position="223"/>
    </location>
</feature>
<comment type="caution">
    <text evidence="7">The sequence shown here is derived from an EMBL/GenBank/DDBJ whole genome shotgun (WGS) entry which is preliminary data.</text>
</comment>
<name>A0A813JH94_POLGL</name>
<keyword evidence="5" id="KW-0175">Coiled coil</keyword>
<evidence type="ECO:0000256" key="4">
    <source>
        <dbReference type="PROSITE-ProRule" id="PRU00322"/>
    </source>
</evidence>
<dbReference type="EMBL" id="CAJNNW010025457">
    <property type="protein sequence ID" value="CAE8677319.1"/>
    <property type="molecule type" value="Genomic_DNA"/>
</dbReference>
<dbReference type="PROSITE" id="PS01358">
    <property type="entry name" value="ZF_RANBP2_1"/>
    <property type="match status" value="1"/>
</dbReference>
<evidence type="ECO:0000313" key="7">
    <source>
        <dbReference type="EMBL" id="CAE8677319.1"/>
    </source>
</evidence>
<organism evidence="7 8">
    <name type="scientific">Polarella glacialis</name>
    <name type="common">Dinoflagellate</name>
    <dbReference type="NCBI Taxonomy" id="89957"/>
    <lineage>
        <taxon>Eukaryota</taxon>
        <taxon>Sar</taxon>
        <taxon>Alveolata</taxon>
        <taxon>Dinophyceae</taxon>
        <taxon>Suessiales</taxon>
        <taxon>Suessiaceae</taxon>
        <taxon>Polarella</taxon>
    </lineage>
</organism>
<dbReference type="AlphaFoldDB" id="A0A813JH94"/>